<feature type="transmembrane region" description="Helical" evidence="2">
    <location>
        <begin position="407"/>
        <end position="431"/>
    </location>
</feature>
<feature type="transmembrane region" description="Helical" evidence="2">
    <location>
        <begin position="1162"/>
        <end position="1185"/>
    </location>
</feature>
<feature type="transmembrane region" description="Helical" evidence="2">
    <location>
        <begin position="12"/>
        <end position="32"/>
    </location>
</feature>
<dbReference type="Gene3D" id="3.30.2090.10">
    <property type="entry name" value="Multidrug efflux transporter AcrB TolC docking domain, DN and DC subdomains"/>
    <property type="match status" value="2"/>
</dbReference>
<evidence type="ECO:0000256" key="1">
    <source>
        <dbReference type="SAM" id="MobiDB-lite"/>
    </source>
</evidence>
<feature type="region of interest" description="Disordered" evidence="1">
    <location>
        <begin position="1314"/>
        <end position="1359"/>
    </location>
</feature>
<dbReference type="Gene3D" id="3.30.70.1320">
    <property type="entry name" value="Multidrug efflux transporter AcrB pore domain like"/>
    <property type="match status" value="1"/>
</dbReference>
<dbReference type="SUPFAM" id="SSF82714">
    <property type="entry name" value="Multidrug efflux transporter AcrB TolC docking domain, DN and DC subdomains"/>
    <property type="match status" value="2"/>
</dbReference>
<dbReference type="InterPro" id="IPR027463">
    <property type="entry name" value="AcrB_DN_DC_subdom"/>
</dbReference>
<feature type="transmembrane region" description="Helical" evidence="2">
    <location>
        <begin position="375"/>
        <end position="395"/>
    </location>
</feature>
<accession>A0A518H5V5</accession>
<dbReference type="GO" id="GO:0042910">
    <property type="term" value="F:xenobiotic transmembrane transporter activity"/>
    <property type="evidence" value="ECO:0007669"/>
    <property type="project" value="TreeGrafter"/>
</dbReference>
<feature type="transmembrane region" description="Helical" evidence="2">
    <location>
        <begin position="541"/>
        <end position="565"/>
    </location>
</feature>
<dbReference type="Gene3D" id="1.20.1640.10">
    <property type="entry name" value="Multidrug efflux transporter AcrB transmembrane domain"/>
    <property type="match status" value="3"/>
</dbReference>
<keyword evidence="2" id="KW-0812">Transmembrane</keyword>
<dbReference type="Gene3D" id="3.30.70.1440">
    <property type="entry name" value="Multidrug efflux transporter AcrB pore domain"/>
    <property type="match status" value="1"/>
</dbReference>
<dbReference type="RefSeq" id="WP_145272338.1">
    <property type="nucleotide sequence ID" value="NZ_CP036426.1"/>
</dbReference>
<sequence>MIDAIITYSIRHRGVVIAAGVVLGILGAWAAWTTPVDAIPDLSDNQVIVFVEWKGHGPREIEEQATYPLALGLQGLRGVRVVRSSSEVGFAMISVILEDRVAMAEGRRRVDERVARLRDRLPEGATAVLGPDSPATGQIYWYNLEGGGLDLGQLRDLQDWYVGPQLSSVPGVAEVASVGGFPTEYEVAVDPLRLAAEGVTLRDVMDAVAESNAGAGGHVIHKGNAEYVVRGVGWLGASPEPGDSSFDRTRAIRDLEDVVVPRSDPAGPVRLGEVARMSIAPGYRRGALEKDGNEVAGGVVLIASGENPLEVTRRIKAKVREIEPGLPDGVRIVPFYDRTPLIEGAIRTVTGTVVEAIATASLCVLLILLHVRTSFVIALTLPLAALSSFLIMAALRHLGILDLQANAMSLAGIAISVGVLVDSSIVMAENVMHRLHGHSGGRPVRGDTRDVVLPACLAVGRPIVFSVAIMLLSFLPVFALGGIEGKMFRPLAYTKSFALLSVAVLAITLVPALCTVFIRGRIRSDRENPLVRGVIEVYRPVLSYMLDHPVVLAWIIGATFLLGFAPLGSRPLFLATLAAAFTATAALAKRRRTMILAPASLLVLALWADQVITPLEREFMVPLDEGMVMDMPITVPRASVTQAVDDLKARDMALCRFPEVEMVVGKAGRAETPTDPAPIDMIESMVSFRPRAFWPRRSLRRPDARRQAVEVLDALVEGGMVRPPADRAARDRLLDEAVDAALPTFDVVLREFASQRNLDLVRRSGGRSPLSLHPSDPEDARLVPIWYEHVKQLNSDLIDRGAAVFTRLILVELLARAEISSPETVAMLAERQRIRAAGIASLAAAAERGPISGSAAGEHHHHHATVDPLLLPPQPPLDRLEAYLAARLARRLLLWKVDRDQLVGFGGELDRVVSMPGWTNVWTMPIQNRVDMLATGVNTMVGVRVMGRDLDDVVLASERIAAAVGAVAGAADVIADPVRGKPYLEIRFDRARAARLGVSIGEANEVIEAALAGKAVTTTAEGRVRHPVVVRYRRDRRQDEDAVRDLLVPARGGSAASPRLVPLDEVADVLVVEGPATIKGENGFLRNYVRMNVRGRDAAAFVAEARRVVAGSVELPPGVFVEWTGQFEHEVRSRRTLAVVVPLVVALIFLLLYWTYHDLADAALMMLAVPGAVAGGLFFQWCLGFKLSVTVWVGYIACFGMATSTGIIMLVYLREAVERAGGLGSMGLDELRRAVLDGAAHRLRPKLLTEGTVVIGLAPMLWSSGVASEVIRPMVAPVMGGILVADEVIDLLLPVLFYWVRRSRWHRLHAGRGQVPQDVDPAATPVPVGGAAPIARDNSEPTGDLRSPMTSPEPDVCRH</sequence>
<dbReference type="KEGG" id="tpla:ElP_41410"/>
<feature type="transmembrane region" description="Helical" evidence="2">
    <location>
        <begin position="1192"/>
        <end position="1213"/>
    </location>
</feature>
<dbReference type="PANTHER" id="PTHR32063">
    <property type="match status" value="1"/>
</dbReference>
<feature type="transmembrane region" description="Helical" evidence="2">
    <location>
        <begin position="497"/>
        <end position="520"/>
    </location>
</feature>
<feature type="transmembrane region" description="Helical" evidence="2">
    <location>
        <begin position="571"/>
        <end position="588"/>
    </location>
</feature>
<keyword evidence="2" id="KW-1133">Transmembrane helix</keyword>
<dbReference type="Gene3D" id="3.30.70.1430">
    <property type="entry name" value="Multidrug efflux transporter AcrB pore domain"/>
    <property type="match status" value="1"/>
</dbReference>
<dbReference type="PANTHER" id="PTHR32063:SF19">
    <property type="entry name" value="CATION EFFLUX SYSTEM PROTEIN CUSA"/>
    <property type="match status" value="1"/>
</dbReference>
<evidence type="ECO:0000313" key="4">
    <source>
        <dbReference type="Proteomes" id="UP000317835"/>
    </source>
</evidence>
<keyword evidence="4" id="KW-1185">Reference proteome</keyword>
<feature type="transmembrane region" description="Helical" evidence="2">
    <location>
        <begin position="451"/>
        <end position="477"/>
    </location>
</feature>
<name>A0A518H5V5_9BACT</name>
<dbReference type="GO" id="GO:0005886">
    <property type="term" value="C:plasma membrane"/>
    <property type="evidence" value="ECO:0007669"/>
    <property type="project" value="TreeGrafter"/>
</dbReference>
<dbReference type="SUPFAM" id="SSF82866">
    <property type="entry name" value="Multidrug efflux transporter AcrB transmembrane domain"/>
    <property type="match status" value="2"/>
</dbReference>
<dbReference type="SUPFAM" id="SSF82693">
    <property type="entry name" value="Multidrug efflux transporter AcrB pore domain, PN1, PN2, PC1 and PC2 subdomains"/>
    <property type="match status" value="2"/>
</dbReference>
<feature type="transmembrane region" description="Helical" evidence="2">
    <location>
        <begin position="1278"/>
        <end position="1300"/>
    </location>
</feature>
<dbReference type="OrthoDB" id="9798415at2"/>
<feature type="transmembrane region" description="Helical" evidence="2">
    <location>
        <begin position="1136"/>
        <end position="1156"/>
    </location>
</feature>
<dbReference type="Pfam" id="PF00873">
    <property type="entry name" value="ACR_tran"/>
    <property type="match status" value="2"/>
</dbReference>
<dbReference type="Proteomes" id="UP000317835">
    <property type="component" value="Chromosome"/>
</dbReference>
<evidence type="ECO:0000256" key="2">
    <source>
        <dbReference type="SAM" id="Phobius"/>
    </source>
</evidence>
<dbReference type="EMBL" id="CP036426">
    <property type="protein sequence ID" value="QDV36222.1"/>
    <property type="molecule type" value="Genomic_DNA"/>
</dbReference>
<keyword evidence="2" id="KW-0472">Membrane</keyword>
<dbReference type="InterPro" id="IPR001036">
    <property type="entry name" value="Acrflvin-R"/>
</dbReference>
<feature type="transmembrane region" description="Helical" evidence="2">
    <location>
        <begin position="349"/>
        <end position="368"/>
    </location>
</feature>
<reference evidence="3 4" key="1">
    <citation type="submission" date="2019-02" db="EMBL/GenBank/DDBJ databases">
        <title>Deep-cultivation of Planctomycetes and their phenomic and genomic characterization uncovers novel biology.</title>
        <authorList>
            <person name="Wiegand S."/>
            <person name="Jogler M."/>
            <person name="Boedeker C."/>
            <person name="Pinto D."/>
            <person name="Vollmers J."/>
            <person name="Rivas-Marin E."/>
            <person name="Kohn T."/>
            <person name="Peeters S.H."/>
            <person name="Heuer A."/>
            <person name="Rast P."/>
            <person name="Oberbeckmann S."/>
            <person name="Bunk B."/>
            <person name="Jeske O."/>
            <person name="Meyerdierks A."/>
            <person name="Storesund J.E."/>
            <person name="Kallscheuer N."/>
            <person name="Luecker S."/>
            <person name="Lage O.M."/>
            <person name="Pohl T."/>
            <person name="Merkel B.J."/>
            <person name="Hornburger P."/>
            <person name="Mueller R.-W."/>
            <person name="Bruemmer F."/>
            <person name="Labrenz M."/>
            <person name="Spormann A.M."/>
            <person name="Op den Camp H."/>
            <person name="Overmann J."/>
            <person name="Amann R."/>
            <person name="Jetten M.S.M."/>
            <person name="Mascher T."/>
            <person name="Medema M.H."/>
            <person name="Devos D.P."/>
            <person name="Kaster A.-K."/>
            <person name="Ovreas L."/>
            <person name="Rohde M."/>
            <person name="Galperin M.Y."/>
            <person name="Jogler C."/>
        </authorList>
    </citation>
    <scope>NUCLEOTIDE SEQUENCE [LARGE SCALE GENOMIC DNA]</scope>
    <source>
        <strain evidence="3 4">ElP</strain>
    </source>
</reference>
<protein>
    <submittedName>
        <fullName evidence="3">Cation efflux system protein CusA</fullName>
    </submittedName>
</protein>
<feature type="compositionally biased region" description="Low complexity" evidence="1">
    <location>
        <begin position="1315"/>
        <end position="1335"/>
    </location>
</feature>
<dbReference type="PRINTS" id="PR00702">
    <property type="entry name" value="ACRIFLAVINRP"/>
</dbReference>
<gene>
    <name evidence="3" type="primary">cusA_2</name>
    <name evidence="3" type="ORF">ElP_41410</name>
</gene>
<evidence type="ECO:0000313" key="3">
    <source>
        <dbReference type="EMBL" id="QDV36222.1"/>
    </source>
</evidence>
<organism evidence="3 4">
    <name type="scientific">Tautonia plasticadhaerens</name>
    <dbReference type="NCBI Taxonomy" id="2527974"/>
    <lineage>
        <taxon>Bacteria</taxon>
        <taxon>Pseudomonadati</taxon>
        <taxon>Planctomycetota</taxon>
        <taxon>Planctomycetia</taxon>
        <taxon>Isosphaerales</taxon>
        <taxon>Isosphaeraceae</taxon>
        <taxon>Tautonia</taxon>
    </lineage>
</organism>
<proteinExistence type="predicted"/>